<feature type="transmembrane region" description="Helical" evidence="1">
    <location>
        <begin position="31"/>
        <end position="49"/>
    </location>
</feature>
<evidence type="ECO:0000313" key="3">
    <source>
        <dbReference type="Proteomes" id="UP000190973"/>
    </source>
</evidence>
<feature type="transmembrane region" description="Helical" evidence="1">
    <location>
        <begin position="7"/>
        <end position="25"/>
    </location>
</feature>
<keyword evidence="1" id="KW-0812">Transmembrane</keyword>
<dbReference type="Proteomes" id="UP000190973">
    <property type="component" value="Unassembled WGS sequence"/>
</dbReference>
<protein>
    <submittedName>
        <fullName evidence="2">Uncharacterized protein</fullName>
    </submittedName>
</protein>
<comment type="caution">
    <text evidence="2">The sequence shown here is derived from an EMBL/GenBank/DDBJ whole genome shotgun (WGS) entry which is preliminary data.</text>
</comment>
<dbReference type="EMBL" id="LZZI01000288">
    <property type="protein sequence ID" value="OOM51169.1"/>
    <property type="molecule type" value="Genomic_DNA"/>
</dbReference>
<organism evidence="2 3">
    <name type="scientific">Clostridium beijerinckii</name>
    <name type="common">Clostridium MP</name>
    <dbReference type="NCBI Taxonomy" id="1520"/>
    <lineage>
        <taxon>Bacteria</taxon>
        <taxon>Bacillati</taxon>
        <taxon>Bacillota</taxon>
        <taxon>Clostridia</taxon>
        <taxon>Eubacteriales</taxon>
        <taxon>Clostridiaceae</taxon>
        <taxon>Clostridium</taxon>
    </lineage>
</organism>
<keyword evidence="1" id="KW-1133">Transmembrane helix</keyword>
<keyword evidence="1" id="KW-0472">Membrane</keyword>
<dbReference type="AlphaFoldDB" id="A0A1S8RDB9"/>
<sequence>MNREFKRYMYIIGTICIIFLVGSLILHILPWLLIAGVIIYIVMKIVGFFREKKRKKNLNNYYNNESDRDKEVYSTPVDDYTTGEIIDVEYEDVDKKEK</sequence>
<evidence type="ECO:0000256" key="1">
    <source>
        <dbReference type="SAM" id="Phobius"/>
    </source>
</evidence>
<gene>
    <name evidence="2" type="ORF">CLBCK_50840</name>
</gene>
<name>A0A1S8RDB9_CLOBE</name>
<evidence type="ECO:0000313" key="2">
    <source>
        <dbReference type="EMBL" id="OOM51169.1"/>
    </source>
</evidence>
<reference evidence="2 3" key="1">
    <citation type="submission" date="2016-05" db="EMBL/GenBank/DDBJ databases">
        <title>Microbial solvent formation.</title>
        <authorList>
            <person name="Poehlein A."/>
            <person name="Montoya Solano J.D."/>
            <person name="Flitsch S."/>
            <person name="Krabben P."/>
            <person name="Duerre P."/>
            <person name="Daniel R."/>
        </authorList>
    </citation>
    <scope>NUCLEOTIDE SEQUENCE [LARGE SCALE GENOMIC DNA]</scope>
    <source>
        <strain evidence="2 3">DSM 53</strain>
    </source>
</reference>
<dbReference type="RefSeq" id="WP_077841207.1">
    <property type="nucleotide sequence ID" value="NZ_JABSWL010000001.1"/>
</dbReference>
<accession>A0A1S8RDB9</accession>
<proteinExistence type="predicted"/>